<organism evidence="1">
    <name type="scientific">uncultured Caudovirales phage</name>
    <dbReference type="NCBI Taxonomy" id="2100421"/>
    <lineage>
        <taxon>Viruses</taxon>
        <taxon>Duplodnaviria</taxon>
        <taxon>Heunggongvirae</taxon>
        <taxon>Uroviricota</taxon>
        <taxon>Caudoviricetes</taxon>
        <taxon>Peduoviridae</taxon>
        <taxon>Maltschvirus</taxon>
        <taxon>Maltschvirus maltsch</taxon>
    </lineage>
</organism>
<evidence type="ECO:0000313" key="1">
    <source>
        <dbReference type="EMBL" id="CAB4165072.1"/>
    </source>
</evidence>
<accession>A0A6J5P1S6</accession>
<proteinExistence type="predicted"/>
<protein>
    <submittedName>
        <fullName evidence="1">MarR Transcriptional regulators</fullName>
    </submittedName>
</protein>
<dbReference type="InterPro" id="IPR036390">
    <property type="entry name" value="WH_DNA-bd_sf"/>
</dbReference>
<dbReference type="InterPro" id="IPR036388">
    <property type="entry name" value="WH-like_DNA-bd_sf"/>
</dbReference>
<gene>
    <name evidence="1" type="ORF">UFOVP823_6</name>
</gene>
<dbReference type="EMBL" id="LR796773">
    <property type="protein sequence ID" value="CAB4165072.1"/>
    <property type="molecule type" value="Genomic_DNA"/>
</dbReference>
<dbReference type="Gene3D" id="1.10.10.10">
    <property type="entry name" value="Winged helix-like DNA-binding domain superfamily/Winged helix DNA-binding domain"/>
    <property type="match status" value="1"/>
</dbReference>
<name>A0A6J5P1S6_9CAUD</name>
<dbReference type="SUPFAM" id="SSF46785">
    <property type="entry name" value="Winged helix' DNA-binding domain"/>
    <property type="match status" value="1"/>
</dbReference>
<reference evidence="1" key="1">
    <citation type="submission" date="2020-04" db="EMBL/GenBank/DDBJ databases">
        <authorList>
            <person name="Chiriac C."/>
            <person name="Salcher M."/>
            <person name="Ghai R."/>
            <person name="Kavagutti S V."/>
        </authorList>
    </citation>
    <scope>NUCLEOTIDE SEQUENCE</scope>
</reference>
<sequence length="109" mass="12411">MKTTHGLVQLLEAFRSIDPEIQANAIQLLLFIAAAGEDGAMMKDLEKQTGQPQATLSRNVAMFTDMTRWHKPGPGYVERFENPMNRREKIVRLTPKGRRFMQSTLNHVS</sequence>